<dbReference type="SUPFAM" id="SSF52833">
    <property type="entry name" value="Thioredoxin-like"/>
    <property type="match status" value="1"/>
</dbReference>
<proteinExistence type="predicted"/>
<dbReference type="PANTHER" id="PTHR34386">
    <property type="entry name" value="GLUTAREDOXIN"/>
    <property type="match status" value="1"/>
</dbReference>
<dbReference type="PANTHER" id="PTHR34386:SF1">
    <property type="entry name" value="GLUTAREDOXIN-LIKE PROTEIN NRDH"/>
    <property type="match status" value="1"/>
</dbReference>
<gene>
    <name evidence="3" type="ORF">BOV88_07325</name>
    <name evidence="2" type="ORF">JV46_25170</name>
</gene>
<evidence type="ECO:0000313" key="3">
    <source>
        <dbReference type="EMBL" id="OOY34922.1"/>
    </source>
</evidence>
<evidence type="ECO:0000313" key="5">
    <source>
        <dbReference type="Proteomes" id="UP000190962"/>
    </source>
</evidence>
<dbReference type="InterPro" id="IPR002109">
    <property type="entry name" value="Glutaredoxin"/>
</dbReference>
<dbReference type="EMBL" id="JRAA01000003">
    <property type="protein sequence ID" value="KHF24431.1"/>
    <property type="molecule type" value="Genomic_DNA"/>
</dbReference>
<dbReference type="EMBL" id="MPNX01000009">
    <property type="protein sequence ID" value="OOY34922.1"/>
    <property type="molecule type" value="Genomic_DNA"/>
</dbReference>
<evidence type="ECO:0000313" key="4">
    <source>
        <dbReference type="Proteomes" id="UP000030856"/>
    </source>
</evidence>
<evidence type="ECO:0000313" key="2">
    <source>
        <dbReference type="EMBL" id="KHF24431.1"/>
    </source>
</evidence>
<name>A0A0B0HAJ0_SOVGS</name>
<evidence type="ECO:0000259" key="1">
    <source>
        <dbReference type="Pfam" id="PF00462"/>
    </source>
</evidence>
<dbReference type="AlphaFoldDB" id="A0A0B0HAJ0"/>
<dbReference type="RefSeq" id="WP_043118592.1">
    <property type="nucleotide sequence ID" value="NZ_JRAA01000003.1"/>
</dbReference>
<sequence>MNQGKTPRIAIYTTRACSHCRQAKQAMKKWGVRFQEFDIENNHRAWAEFQRLKARGVPVITVGKRKLFGYDEKRLKKLLEEAGVSLRT</sequence>
<dbReference type="OrthoDB" id="9795531at2"/>
<dbReference type="Gene3D" id="3.40.30.10">
    <property type="entry name" value="Glutaredoxin"/>
    <property type="match status" value="1"/>
</dbReference>
<dbReference type="PROSITE" id="PS51354">
    <property type="entry name" value="GLUTAREDOXIN_2"/>
    <property type="match status" value="1"/>
</dbReference>
<dbReference type="CDD" id="cd02976">
    <property type="entry name" value="NrdH"/>
    <property type="match status" value="1"/>
</dbReference>
<dbReference type="Pfam" id="PF00462">
    <property type="entry name" value="Glutaredoxin"/>
    <property type="match status" value="1"/>
</dbReference>
<dbReference type="GO" id="GO:0009055">
    <property type="term" value="F:electron transfer activity"/>
    <property type="evidence" value="ECO:0007669"/>
    <property type="project" value="TreeGrafter"/>
</dbReference>
<dbReference type="GeneID" id="86991694"/>
<accession>A0A0B0HAJ0</accession>
<dbReference type="GO" id="GO:0045454">
    <property type="term" value="P:cell redox homeostasis"/>
    <property type="evidence" value="ECO:0007669"/>
    <property type="project" value="TreeGrafter"/>
</dbReference>
<comment type="caution">
    <text evidence="2">The sequence shown here is derived from an EMBL/GenBank/DDBJ whole genome shotgun (WGS) entry which is preliminary data.</text>
</comment>
<dbReference type="Proteomes" id="UP000190962">
    <property type="component" value="Unassembled WGS sequence"/>
</dbReference>
<reference evidence="3 5" key="2">
    <citation type="submission" date="2016-11" db="EMBL/GenBank/DDBJ databases">
        <title>Mixed transmission modes and dynamic genome evolution in an obligate animal-bacterial symbiosis.</title>
        <authorList>
            <person name="Russell S.L."/>
            <person name="Corbett-Detig R.B."/>
            <person name="Cavanaugh C.M."/>
        </authorList>
    </citation>
    <scope>NUCLEOTIDE SEQUENCE [LARGE SCALE GENOMIC DNA]</scope>
    <source>
        <strain evidence="3">MA-KB16</strain>
    </source>
</reference>
<protein>
    <submittedName>
        <fullName evidence="2">Glutaredoxin-like protein</fullName>
    </submittedName>
</protein>
<dbReference type="InterPro" id="IPR036249">
    <property type="entry name" value="Thioredoxin-like_sf"/>
</dbReference>
<organism evidence="2 4">
    <name type="scientific">Solemya velum gill symbiont</name>
    <dbReference type="NCBI Taxonomy" id="2340"/>
    <lineage>
        <taxon>Bacteria</taxon>
        <taxon>Pseudomonadati</taxon>
        <taxon>Pseudomonadota</taxon>
        <taxon>Gammaproteobacteria</taxon>
        <taxon>sulfur-oxidizing symbionts</taxon>
    </lineage>
</organism>
<feature type="domain" description="Glutaredoxin" evidence="1">
    <location>
        <begin position="9"/>
        <end position="64"/>
    </location>
</feature>
<dbReference type="eggNOG" id="COG0695">
    <property type="taxonomic scope" value="Bacteria"/>
</dbReference>
<dbReference type="Proteomes" id="UP000030856">
    <property type="component" value="Unassembled WGS sequence"/>
</dbReference>
<reference evidence="2 4" key="1">
    <citation type="journal article" date="2014" name="BMC Genomics">
        <title>The genome of the intracellular bacterium of the coastal bivalve, Solemya velum: a blueprint for thriving in and out of symbiosis.</title>
        <authorList>
            <person name="Dmytrenko O."/>
            <person name="Russell S.L."/>
            <person name="Loo W.T."/>
            <person name="Fontanez K.M."/>
            <person name="Liao L."/>
            <person name="Roeselers G."/>
            <person name="Sharma R."/>
            <person name="Stewart F.J."/>
            <person name="Newton I.L."/>
            <person name="Woyke T."/>
            <person name="Wu D."/>
            <person name="Lang J.M."/>
            <person name="Eisen J.A."/>
            <person name="Cavanaugh C.M."/>
        </authorList>
    </citation>
    <scope>NUCLEOTIDE SEQUENCE [LARGE SCALE GENOMIC DNA]</scope>
    <source>
        <strain evidence="2 4">WH</strain>
    </source>
</reference>
<keyword evidence="4" id="KW-1185">Reference proteome</keyword>
<dbReference type="STRING" id="2340.JV46_25170"/>
<dbReference type="InterPro" id="IPR051548">
    <property type="entry name" value="Grx-like_ET"/>
</dbReference>